<reference evidence="7" key="1">
    <citation type="submission" date="2016-10" db="EMBL/GenBank/DDBJ databases">
        <authorList>
            <person name="Varghese N."/>
            <person name="Submissions S."/>
        </authorList>
    </citation>
    <scope>NUCLEOTIDE SEQUENCE [LARGE SCALE GENOMIC DNA]</scope>
    <source>
        <strain evidence="7">CGMCC 4.3530</strain>
    </source>
</reference>
<evidence type="ECO:0000313" key="7">
    <source>
        <dbReference type="Proteomes" id="UP000199529"/>
    </source>
</evidence>
<dbReference type="InterPro" id="IPR005119">
    <property type="entry name" value="LysR_subst-bd"/>
</dbReference>
<dbReference type="SUPFAM" id="SSF46785">
    <property type="entry name" value="Winged helix' DNA-binding domain"/>
    <property type="match status" value="1"/>
</dbReference>
<dbReference type="STRING" id="418495.SAMN05216215_1005269"/>
<dbReference type="InterPro" id="IPR036390">
    <property type="entry name" value="WH_DNA-bd_sf"/>
</dbReference>
<protein>
    <submittedName>
        <fullName evidence="6">DNA-binding transcriptional regulator, LysR family</fullName>
    </submittedName>
</protein>
<keyword evidence="2" id="KW-0805">Transcription regulation</keyword>
<sequence length="284" mass="30772">MSAVLDIVALRSMVAVADCGGFHRAAAALSLTQSAVSQHLRKLERVLDRKLVVREGRQAKFTASGELLLAEARRILDAHDEALRRLGAEERRTLVFGSTEHAADRLLPELATRMRAAFPALEVRFRLDRTARLAEAVDRGSIDIALLIDMSVGGRSRDAGRLRMDWYAAPDWAPPGPGEPLPMVVFDEPCIMRRLAVDAVTGIGRHPDLVCEAADLAGVLAAARSGLGVTLLPSAKPRLEGLVVRDDLPRLDSAPLRVRARPGLDDDLADLVAKTAREVVEAHT</sequence>
<dbReference type="InterPro" id="IPR050176">
    <property type="entry name" value="LTTR"/>
</dbReference>
<dbReference type="InterPro" id="IPR000847">
    <property type="entry name" value="LysR_HTH_N"/>
</dbReference>
<evidence type="ECO:0000256" key="3">
    <source>
        <dbReference type="ARBA" id="ARBA00023125"/>
    </source>
</evidence>
<evidence type="ECO:0000256" key="1">
    <source>
        <dbReference type="ARBA" id="ARBA00009437"/>
    </source>
</evidence>
<name>A0A1H2WSP5_9PSEU</name>
<dbReference type="Proteomes" id="UP000199529">
    <property type="component" value="Unassembled WGS sequence"/>
</dbReference>
<keyword evidence="3 6" id="KW-0238">DNA-binding</keyword>
<evidence type="ECO:0000256" key="4">
    <source>
        <dbReference type="ARBA" id="ARBA00023163"/>
    </source>
</evidence>
<dbReference type="PANTHER" id="PTHR30579:SF7">
    <property type="entry name" value="HTH-TYPE TRANSCRIPTIONAL REGULATOR LRHA-RELATED"/>
    <property type="match status" value="1"/>
</dbReference>
<proteinExistence type="inferred from homology"/>
<dbReference type="GO" id="GO:0003677">
    <property type="term" value="F:DNA binding"/>
    <property type="evidence" value="ECO:0007669"/>
    <property type="project" value="UniProtKB-KW"/>
</dbReference>
<dbReference type="OrthoDB" id="9789529at2"/>
<dbReference type="Pfam" id="PF03466">
    <property type="entry name" value="LysR_substrate"/>
    <property type="match status" value="1"/>
</dbReference>
<keyword evidence="4" id="KW-0804">Transcription</keyword>
<evidence type="ECO:0000259" key="5">
    <source>
        <dbReference type="PROSITE" id="PS50931"/>
    </source>
</evidence>
<dbReference type="PRINTS" id="PR00039">
    <property type="entry name" value="HTHLYSR"/>
</dbReference>
<evidence type="ECO:0000256" key="2">
    <source>
        <dbReference type="ARBA" id="ARBA00023015"/>
    </source>
</evidence>
<dbReference type="Gene3D" id="1.10.10.10">
    <property type="entry name" value="Winged helix-like DNA-binding domain superfamily/Winged helix DNA-binding domain"/>
    <property type="match status" value="1"/>
</dbReference>
<dbReference type="EMBL" id="FNOK01000005">
    <property type="protein sequence ID" value="SDW83660.1"/>
    <property type="molecule type" value="Genomic_DNA"/>
</dbReference>
<comment type="similarity">
    <text evidence="1">Belongs to the LysR transcriptional regulatory family.</text>
</comment>
<dbReference type="GO" id="GO:0003700">
    <property type="term" value="F:DNA-binding transcription factor activity"/>
    <property type="evidence" value="ECO:0007669"/>
    <property type="project" value="InterPro"/>
</dbReference>
<dbReference type="InterPro" id="IPR036388">
    <property type="entry name" value="WH-like_DNA-bd_sf"/>
</dbReference>
<dbReference type="PANTHER" id="PTHR30579">
    <property type="entry name" value="TRANSCRIPTIONAL REGULATOR"/>
    <property type="match status" value="1"/>
</dbReference>
<dbReference type="PROSITE" id="PS50931">
    <property type="entry name" value="HTH_LYSR"/>
    <property type="match status" value="1"/>
</dbReference>
<dbReference type="Pfam" id="PF00126">
    <property type="entry name" value="HTH_1"/>
    <property type="match status" value="1"/>
</dbReference>
<feature type="domain" description="HTH lysR-type" evidence="5">
    <location>
        <begin position="5"/>
        <end position="62"/>
    </location>
</feature>
<dbReference type="RefSeq" id="WP_093262929.1">
    <property type="nucleotide sequence ID" value="NZ_FNOK01000005.1"/>
</dbReference>
<evidence type="ECO:0000313" key="6">
    <source>
        <dbReference type="EMBL" id="SDW83660.1"/>
    </source>
</evidence>
<dbReference type="Gene3D" id="3.40.190.10">
    <property type="entry name" value="Periplasmic binding protein-like II"/>
    <property type="match status" value="2"/>
</dbReference>
<organism evidence="6 7">
    <name type="scientific">Saccharopolyspora shandongensis</name>
    <dbReference type="NCBI Taxonomy" id="418495"/>
    <lineage>
        <taxon>Bacteria</taxon>
        <taxon>Bacillati</taxon>
        <taxon>Actinomycetota</taxon>
        <taxon>Actinomycetes</taxon>
        <taxon>Pseudonocardiales</taxon>
        <taxon>Pseudonocardiaceae</taxon>
        <taxon>Saccharopolyspora</taxon>
    </lineage>
</organism>
<accession>A0A1H2WSP5</accession>
<keyword evidence="7" id="KW-1185">Reference proteome</keyword>
<dbReference type="SUPFAM" id="SSF53850">
    <property type="entry name" value="Periplasmic binding protein-like II"/>
    <property type="match status" value="1"/>
</dbReference>
<dbReference type="AlphaFoldDB" id="A0A1H2WSP5"/>
<gene>
    <name evidence="6" type="ORF">SAMN05216215_1005269</name>
</gene>